<dbReference type="InterPro" id="IPR049730">
    <property type="entry name" value="SNF2/RAD54-like_C"/>
</dbReference>
<dbReference type="SUPFAM" id="SSF52540">
    <property type="entry name" value="P-loop containing nucleoside triphosphate hydrolases"/>
    <property type="match status" value="2"/>
</dbReference>
<dbReference type="PROSITE" id="PS51192">
    <property type="entry name" value="HELICASE_ATP_BIND_1"/>
    <property type="match status" value="1"/>
</dbReference>
<evidence type="ECO:0000256" key="1">
    <source>
        <dbReference type="ARBA" id="ARBA00022801"/>
    </source>
</evidence>
<feature type="domain" description="Helicase C-terminal" evidence="4">
    <location>
        <begin position="714"/>
        <end position="885"/>
    </location>
</feature>
<dbReference type="SUPFAM" id="SSF56024">
    <property type="entry name" value="Phospholipase D/nuclease"/>
    <property type="match status" value="1"/>
</dbReference>
<dbReference type="GO" id="GO:0004519">
    <property type="term" value="F:endonuclease activity"/>
    <property type="evidence" value="ECO:0007669"/>
    <property type="project" value="UniProtKB-KW"/>
</dbReference>
<dbReference type="Gene3D" id="3.40.50.10810">
    <property type="entry name" value="Tandem AAA-ATPase domain"/>
    <property type="match status" value="2"/>
</dbReference>
<organism evidence="5">
    <name type="scientific">Desulfobacca acetoxidans</name>
    <dbReference type="NCBI Taxonomy" id="60893"/>
    <lineage>
        <taxon>Bacteria</taxon>
        <taxon>Pseudomonadati</taxon>
        <taxon>Thermodesulfobacteriota</taxon>
        <taxon>Desulfobaccia</taxon>
        <taxon>Desulfobaccales</taxon>
        <taxon>Desulfobaccaceae</taxon>
        <taxon>Desulfobacca</taxon>
    </lineage>
</organism>
<dbReference type="Gene3D" id="3.40.50.300">
    <property type="entry name" value="P-loop containing nucleotide triphosphate hydrolases"/>
    <property type="match status" value="1"/>
</dbReference>
<keyword evidence="5" id="KW-0540">Nuclease</keyword>
<dbReference type="Pfam" id="PF13091">
    <property type="entry name" value="PLDc_2"/>
    <property type="match status" value="1"/>
</dbReference>
<dbReference type="GO" id="GO:0016787">
    <property type="term" value="F:hydrolase activity"/>
    <property type="evidence" value="ECO:0007669"/>
    <property type="project" value="UniProtKB-KW"/>
</dbReference>
<keyword evidence="1" id="KW-0378">Hydrolase</keyword>
<dbReference type="EMBL" id="DSXI01000262">
    <property type="protein sequence ID" value="HGS04986.1"/>
    <property type="molecule type" value="Genomic_DNA"/>
</dbReference>
<protein>
    <submittedName>
        <fullName evidence="5">NgoFVII family restriction endonuclease</fullName>
    </submittedName>
</protein>
<dbReference type="PANTHER" id="PTHR45766">
    <property type="entry name" value="DNA ANNEALING HELICASE AND ENDONUCLEASE ZRANB3 FAMILY MEMBER"/>
    <property type="match status" value="1"/>
</dbReference>
<evidence type="ECO:0000259" key="4">
    <source>
        <dbReference type="PROSITE" id="PS51194"/>
    </source>
</evidence>
<comment type="caution">
    <text evidence="5">The sequence shown here is derived from an EMBL/GenBank/DDBJ whole genome shotgun (WGS) entry which is preliminary data.</text>
</comment>
<dbReference type="AlphaFoldDB" id="A0A7V4G824"/>
<evidence type="ECO:0000313" key="5">
    <source>
        <dbReference type="EMBL" id="HGS04986.1"/>
    </source>
</evidence>
<dbReference type="PROSITE" id="PS51194">
    <property type="entry name" value="HELICASE_CTER"/>
    <property type="match status" value="1"/>
</dbReference>
<dbReference type="SMART" id="SM00490">
    <property type="entry name" value="HELICc"/>
    <property type="match status" value="1"/>
</dbReference>
<dbReference type="InterPro" id="IPR027417">
    <property type="entry name" value="P-loop_NTPase"/>
</dbReference>
<feature type="region of interest" description="Disordered" evidence="2">
    <location>
        <begin position="757"/>
        <end position="787"/>
    </location>
</feature>
<feature type="compositionally biased region" description="Basic and acidic residues" evidence="2">
    <location>
        <begin position="777"/>
        <end position="787"/>
    </location>
</feature>
<dbReference type="SMART" id="SM00487">
    <property type="entry name" value="DEXDc"/>
    <property type="match status" value="1"/>
</dbReference>
<gene>
    <name evidence="5" type="ORF">ENT08_04495</name>
</gene>
<dbReference type="Gene3D" id="3.30.870.10">
    <property type="entry name" value="Endonuclease Chain A"/>
    <property type="match status" value="1"/>
</dbReference>
<accession>A0A7V4G824</accession>
<dbReference type="InterPro" id="IPR014001">
    <property type="entry name" value="Helicase_ATP-bd"/>
</dbReference>
<evidence type="ECO:0000259" key="3">
    <source>
        <dbReference type="PROSITE" id="PS51192"/>
    </source>
</evidence>
<evidence type="ECO:0000256" key="2">
    <source>
        <dbReference type="SAM" id="MobiDB-lite"/>
    </source>
</evidence>
<dbReference type="CDD" id="cd18793">
    <property type="entry name" value="SF2_C_SNF"/>
    <property type="match status" value="1"/>
</dbReference>
<sequence>MPRIFDNINLHLLPALQDTLKISDRADFCVGYFNLRGWRLIGSFVEAWEGGEGACCRILVGMQTLPQEELRAALSLLPGNGGIDQQTALRLKKCIAEKFREQLTFGAPTNQDEEGLRRLSAQIRAKKVFVKLFLRHPLHAKLYLLHRIDPNNPTIGFLGSSNLTLAGLVKQGELNVDVLDHDACIKLQKWFNDRWNDRWCIDISEELADIIDSSWAREKSIPPYHIYLKIAYHLSQEARAGLSEFRIPREFGNRLFDFQTAAVKIAAHHLNKRGGVLIGDVVGLGKTLMATALARIFQDDHSTETLIICPKNLVKMWQDYVDNYRLFAKVLSISQVIRVLPTLRRYRVVLIDESHNLRNRDGKRFRAIQEYIADNESRCILLSATPYNKTYLDLSTQLSLFVADDKDLGIRPEKLLREMKETEFIKRHQCPVRSLAAFEKSEYPDDWRDLMRLYMVRRTRTFIQENYSATDPENGRKYLTFADGRRSYFPDRIPKTIKFNIDETDQTDQYALLYSPAVVNAVNSLNLPRYGLGNYLAAKPHYPPTEKEQKIIRGLSRAGKRLMGFCRTNLFKRLESSGPAFLQSVERHILRNFIALHAIDQGLPLPIGTQEAEYLDARIYDEDADASLPSLFEEDDHGEAGQGQPGVSLATEEDFRRRATEVYGNFASQFKTRFKWLRPSLFIATLKQDLLSDAQALIQVMSQCGQWDANRDAKLTALFRLLTQDHPEDKVLVFTQFADTVRYLTDQLKARRVSRLEGVTGDSPDPTGLAWRFSPKSNEKDDPEKPDFIRPEDELRVLIATDVLSEGQNLQDCSIIVNYDLPWAIIRLVQRAGRVDRIGQQSEKILCYSFLPADGVERIIRLRRRVRERLRQNAEVVGTDEAFFEDDADDQPILDIYHEKSGIYDGEADAEVDLASYAYQIWKNAIDKNPALKKTIPELPNVVYSTRAHNPTPGAPEGVLVYLRTAEGNDSLAWIDREGNSVTQSQLAILKAAECDPKTPAIPRHEQHHDLVRRGVEHLVTEEKSIGGQLGRPSGARFRTYERLKRYAAEIKGTLFESQELLKAMDEIYRYPLQQGATDTLNRQLKSGISDPDLADLVLALRDEGRLCRIHEDDRPQEPQIICSLGLFEPAAGD</sequence>
<dbReference type="GO" id="GO:0005524">
    <property type="term" value="F:ATP binding"/>
    <property type="evidence" value="ECO:0007669"/>
    <property type="project" value="InterPro"/>
</dbReference>
<proteinExistence type="predicted"/>
<keyword evidence="5" id="KW-0255">Endonuclease</keyword>
<dbReference type="InterPro" id="IPR038718">
    <property type="entry name" value="SNF2-like_sf"/>
</dbReference>
<name>A0A7V4G824_9BACT</name>
<reference evidence="5" key="1">
    <citation type="journal article" date="2020" name="mSystems">
        <title>Genome- and Community-Level Interaction Insights into Carbon Utilization and Element Cycling Functions of Hydrothermarchaeota in Hydrothermal Sediment.</title>
        <authorList>
            <person name="Zhou Z."/>
            <person name="Liu Y."/>
            <person name="Xu W."/>
            <person name="Pan J."/>
            <person name="Luo Z.H."/>
            <person name="Li M."/>
        </authorList>
    </citation>
    <scope>NUCLEOTIDE SEQUENCE [LARGE SCALE GENOMIC DNA]</scope>
    <source>
        <strain evidence="5">SpSt-548</strain>
    </source>
</reference>
<dbReference type="InterPro" id="IPR001650">
    <property type="entry name" value="Helicase_C-like"/>
</dbReference>
<dbReference type="InterPro" id="IPR025202">
    <property type="entry name" value="PLD-like_dom"/>
</dbReference>
<dbReference type="Pfam" id="PF00271">
    <property type="entry name" value="Helicase_C"/>
    <property type="match status" value="1"/>
</dbReference>
<feature type="domain" description="Helicase ATP-binding" evidence="3">
    <location>
        <begin position="267"/>
        <end position="404"/>
    </location>
</feature>
<dbReference type="CDD" id="cd09178">
    <property type="entry name" value="PLDc_N_Snf2_like"/>
    <property type="match status" value="1"/>
</dbReference>
<dbReference type="PANTHER" id="PTHR45766:SF6">
    <property type="entry name" value="SWI_SNF-RELATED MATRIX-ASSOCIATED ACTIN-DEPENDENT REGULATOR OF CHROMATIN SUBFAMILY A-LIKE PROTEIN 1"/>
    <property type="match status" value="1"/>
</dbReference>
<dbReference type="Pfam" id="PF00176">
    <property type="entry name" value="SNF2-rel_dom"/>
    <property type="match status" value="1"/>
</dbReference>
<dbReference type="InterPro" id="IPR000330">
    <property type="entry name" value="SNF2_N"/>
</dbReference>